<evidence type="ECO:0008006" key="3">
    <source>
        <dbReference type="Google" id="ProtNLM"/>
    </source>
</evidence>
<accession>A0A1I3J8Y8</accession>
<name>A0A1I3J8Y8_9RHOB</name>
<keyword evidence="2" id="KW-1185">Reference proteome</keyword>
<dbReference type="Gene3D" id="3.80.10.10">
    <property type="entry name" value="Ribonuclease Inhibitor"/>
    <property type="match status" value="1"/>
</dbReference>
<organism evidence="1 2">
    <name type="scientific">Jannaschia pohangensis</name>
    <dbReference type="NCBI Taxonomy" id="390807"/>
    <lineage>
        <taxon>Bacteria</taxon>
        <taxon>Pseudomonadati</taxon>
        <taxon>Pseudomonadota</taxon>
        <taxon>Alphaproteobacteria</taxon>
        <taxon>Rhodobacterales</taxon>
        <taxon>Roseobacteraceae</taxon>
        <taxon>Jannaschia</taxon>
    </lineage>
</organism>
<proteinExistence type="predicted"/>
<sequence length="190" mass="20426">MAARQFDGERLDLSTLGHVTELSVNTIRKADLKRLRGLDALPLEALALRWLSASDLTVVPMPPGLRALRLWHSSKVKTLDGIEQAPGLMALDLRELGQPLDLLAVAGLRDLRRLSVQGGYGAGQRIVSLAPLSGLPIEDLTLMAVDGADLDLGPVTRMRALRKLTLTGTKLDPAGMAAIKAAHAWFELDA</sequence>
<protein>
    <recommendedName>
        <fullName evidence="3">Leucine Rich repeat-containing protein</fullName>
    </recommendedName>
</protein>
<evidence type="ECO:0000313" key="2">
    <source>
        <dbReference type="Proteomes" id="UP000199110"/>
    </source>
</evidence>
<dbReference type="AlphaFoldDB" id="A0A1I3J8Y8"/>
<dbReference type="InterPro" id="IPR032675">
    <property type="entry name" value="LRR_dom_sf"/>
</dbReference>
<evidence type="ECO:0000313" key="1">
    <source>
        <dbReference type="EMBL" id="SFI56556.1"/>
    </source>
</evidence>
<dbReference type="EMBL" id="FORA01000001">
    <property type="protein sequence ID" value="SFI56556.1"/>
    <property type="molecule type" value="Genomic_DNA"/>
</dbReference>
<dbReference type="Proteomes" id="UP000199110">
    <property type="component" value="Unassembled WGS sequence"/>
</dbReference>
<gene>
    <name evidence="1" type="ORF">SAMN04488095_1246</name>
</gene>
<reference evidence="1 2" key="1">
    <citation type="submission" date="2016-10" db="EMBL/GenBank/DDBJ databases">
        <authorList>
            <person name="de Groot N.N."/>
        </authorList>
    </citation>
    <scope>NUCLEOTIDE SEQUENCE [LARGE SCALE GENOMIC DNA]</scope>
    <source>
        <strain evidence="1 2">DSM 19073</strain>
    </source>
</reference>